<evidence type="ECO:0000256" key="3">
    <source>
        <dbReference type="ARBA" id="ARBA00022705"/>
    </source>
</evidence>
<dbReference type="PANTHER" id="PTHR12914:SF2">
    <property type="entry name" value="DNA REPLICATION COMPLEX GINS PROTEIN PSF1"/>
    <property type="match status" value="1"/>
</dbReference>
<dbReference type="SUPFAM" id="SSF158573">
    <property type="entry name" value="GINS helical bundle-like"/>
    <property type="match status" value="1"/>
</dbReference>
<dbReference type="STRING" id="65357.A0A024GDF6"/>
<dbReference type="InterPro" id="IPR056783">
    <property type="entry name" value="PSF1_C"/>
</dbReference>
<organism evidence="7 8">
    <name type="scientific">Albugo candida</name>
    <dbReference type="NCBI Taxonomy" id="65357"/>
    <lineage>
        <taxon>Eukaryota</taxon>
        <taxon>Sar</taxon>
        <taxon>Stramenopiles</taxon>
        <taxon>Oomycota</taxon>
        <taxon>Peronosporomycetes</taxon>
        <taxon>Albuginales</taxon>
        <taxon>Albuginaceae</taxon>
        <taxon>Albugo</taxon>
    </lineage>
</organism>
<protein>
    <submittedName>
        <fullName evidence="7">Uncharacterized protein</fullName>
    </submittedName>
</protein>
<dbReference type="CDD" id="cd11710">
    <property type="entry name" value="GINS_A_psf1"/>
    <property type="match status" value="1"/>
</dbReference>
<dbReference type="InterPro" id="IPR021151">
    <property type="entry name" value="GINS_A"/>
</dbReference>
<dbReference type="PANTHER" id="PTHR12914">
    <property type="entry name" value="PARTNER OF SLD5"/>
    <property type="match status" value="1"/>
</dbReference>
<dbReference type="AlphaFoldDB" id="A0A024GDF6"/>
<comment type="similarity">
    <text evidence="2">Belongs to the GINS1/PSF1 family.</text>
</comment>
<dbReference type="Pfam" id="PF05916">
    <property type="entry name" value="Sld5"/>
    <property type="match status" value="1"/>
</dbReference>
<evidence type="ECO:0000259" key="6">
    <source>
        <dbReference type="Pfam" id="PF24997"/>
    </source>
</evidence>
<feature type="domain" description="DNA replication complex GINS protein PSF1 C-terminal" evidence="6">
    <location>
        <begin position="142"/>
        <end position="191"/>
    </location>
</feature>
<evidence type="ECO:0000256" key="2">
    <source>
        <dbReference type="ARBA" id="ARBA00006677"/>
    </source>
</evidence>
<reference evidence="7 8" key="1">
    <citation type="submission" date="2012-05" db="EMBL/GenBank/DDBJ databases">
        <title>Recombination and specialization in a pathogen metapopulation.</title>
        <authorList>
            <person name="Gardiner A."/>
            <person name="Kemen E."/>
            <person name="Schultz-Larsen T."/>
            <person name="MacLean D."/>
            <person name="Van Oosterhout C."/>
            <person name="Jones J.D.G."/>
        </authorList>
    </citation>
    <scope>NUCLEOTIDE SEQUENCE [LARGE SCALE GENOMIC DNA]</scope>
    <source>
        <strain evidence="7 8">Ac Nc2</strain>
    </source>
</reference>
<sequence length="193" mass="22271">MTSLCTAAIDLIRELERSEWLPVYNEEGVRKVVEELAMLHDQIVEKLRVFGDEIDQHPSVHCGLVVTHQCLLRNKRCLLAYLMARVREIKALRWEVGAVVPDAMRKSLSLAEMQFFHAYDQQLSDYMTDLDLDVTTDLAPPKNLYIEVRVLHDCGELMTESGVVNLEANSTHFLRRFDAEPLIRQGLLQHLER</sequence>
<evidence type="ECO:0000256" key="4">
    <source>
        <dbReference type="ARBA" id="ARBA00023242"/>
    </source>
</evidence>
<dbReference type="Pfam" id="PF24997">
    <property type="entry name" value="PSF1_C"/>
    <property type="match status" value="1"/>
</dbReference>
<keyword evidence="8" id="KW-1185">Reference proteome</keyword>
<gene>
    <name evidence="7" type="ORF">BN9_053670</name>
</gene>
<dbReference type="GO" id="GO:0000811">
    <property type="term" value="C:GINS complex"/>
    <property type="evidence" value="ECO:0007669"/>
    <property type="project" value="InterPro"/>
</dbReference>
<dbReference type="Proteomes" id="UP000053237">
    <property type="component" value="Unassembled WGS sequence"/>
</dbReference>
<dbReference type="EMBL" id="CAIX01000073">
    <property type="protein sequence ID" value="CCI44558.1"/>
    <property type="molecule type" value="Genomic_DNA"/>
</dbReference>
<dbReference type="CDD" id="cd21696">
    <property type="entry name" value="GINS_B_Psf1"/>
    <property type="match status" value="1"/>
</dbReference>
<evidence type="ECO:0000313" key="8">
    <source>
        <dbReference type="Proteomes" id="UP000053237"/>
    </source>
</evidence>
<keyword evidence="3" id="KW-0235">DNA replication</keyword>
<proteinExistence type="inferred from homology"/>
<accession>A0A024GDF6</accession>
<dbReference type="OrthoDB" id="10252587at2759"/>
<dbReference type="InterPro" id="IPR036224">
    <property type="entry name" value="GINS_bundle-like_dom_sf"/>
</dbReference>
<feature type="domain" description="GINS subunit" evidence="5">
    <location>
        <begin position="56"/>
        <end position="130"/>
    </location>
</feature>
<evidence type="ECO:0000259" key="5">
    <source>
        <dbReference type="Pfam" id="PF05916"/>
    </source>
</evidence>
<evidence type="ECO:0000313" key="7">
    <source>
        <dbReference type="EMBL" id="CCI44558.1"/>
    </source>
</evidence>
<evidence type="ECO:0000256" key="1">
    <source>
        <dbReference type="ARBA" id="ARBA00004123"/>
    </source>
</evidence>
<dbReference type="InterPro" id="IPR005339">
    <property type="entry name" value="GINS_Psf1"/>
</dbReference>
<comment type="subcellular location">
    <subcellularLocation>
        <location evidence="1">Nucleus</location>
    </subcellularLocation>
</comment>
<dbReference type="GO" id="GO:1902983">
    <property type="term" value="P:DNA strand elongation involved in mitotic DNA replication"/>
    <property type="evidence" value="ECO:0007669"/>
    <property type="project" value="TreeGrafter"/>
</dbReference>
<dbReference type="Gene3D" id="1.20.58.1030">
    <property type="match status" value="1"/>
</dbReference>
<keyword evidence="4" id="KW-0539">Nucleus</keyword>
<dbReference type="InParanoid" id="A0A024GDF6"/>
<comment type="caution">
    <text evidence="7">The sequence shown here is derived from an EMBL/GenBank/DDBJ whole genome shotgun (WGS) entry which is preliminary data.</text>
</comment>
<name>A0A024GDF6_9STRA</name>